<evidence type="ECO:0000259" key="2">
    <source>
        <dbReference type="Pfam" id="PF13304"/>
    </source>
</evidence>
<proteinExistence type="predicted"/>
<dbReference type="GO" id="GO:0005524">
    <property type="term" value="F:ATP binding"/>
    <property type="evidence" value="ECO:0007669"/>
    <property type="project" value="InterPro"/>
</dbReference>
<keyword evidence="4" id="KW-1185">Reference proteome</keyword>
<evidence type="ECO:0000259" key="1">
    <source>
        <dbReference type="Pfam" id="PF12476"/>
    </source>
</evidence>
<dbReference type="Gene3D" id="3.40.50.300">
    <property type="entry name" value="P-loop containing nucleotide triphosphate hydrolases"/>
    <property type="match status" value="1"/>
</dbReference>
<dbReference type="GO" id="GO:0016887">
    <property type="term" value="F:ATP hydrolysis activity"/>
    <property type="evidence" value="ECO:0007669"/>
    <property type="project" value="InterPro"/>
</dbReference>
<accession>A0A1G8SHI5</accession>
<organism evidence="3 4">
    <name type="scientific">Flavobacterium noncentrifugens</name>
    <dbReference type="NCBI Taxonomy" id="1128970"/>
    <lineage>
        <taxon>Bacteria</taxon>
        <taxon>Pseudomonadati</taxon>
        <taxon>Bacteroidota</taxon>
        <taxon>Flavobacteriia</taxon>
        <taxon>Flavobacteriales</taxon>
        <taxon>Flavobacteriaceae</taxon>
        <taxon>Flavobacterium</taxon>
    </lineage>
</organism>
<dbReference type="InterPro" id="IPR051396">
    <property type="entry name" value="Bact_Antivir_Def_Nuclease"/>
</dbReference>
<dbReference type="InterPro" id="IPR014592">
    <property type="entry name" value="P-loop_UCP034888"/>
</dbReference>
<feature type="domain" description="DUF3696" evidence="1">
    <location>
        <begin position="328"/>
        <end position="371"/>
    </location>
</feature>
<dbReference type="OrthoDB" id="9792800at2"/>
<gene>
    <name evidence="3" type="ORF">SAMN04487935_0560</name>
</gene>
<dbReference type="InterPro" id="IPR022532">
    <property type="entry name" value="DUF3696"/>
</dbReference>
<dbReference type="Proteomes" id="UP000199580">
    <property type="component" value="Unassembled WGS sequence"/>
</dbReference>
<protein>
    <submittedName>
        <fullName evidence="3">Predicted ATPase</fullName>
    </submittedName>
</protein>
<dbReference type="AlphaFoldDB" id="A0A1G8SHI5"/>
<dbReference type="EMBL" id="FNEZ01000001">
    <property type="protein sequence ID" value="SDJ28688.1"/>
    <property type="molecule type" value="Genomic_DNA"/>
</dbReference>
<name>A0A1G8SHI5_9FLAO</name>
<evidence type="ECO:0000313" key="4">
    <source>
        <dbReference type="Proteomes" id="UP000199580"/>
    </source>
</evidence>
<dbReference type="PANTHER" id="PTHR43581:SF2">
    <property type="entry name" value="EXCINUCLEASE ATPASE SUBUNIT"/>
    <property type="match status" value="1"/>
</dbReference>
<dbReference type="InterPro" id="IPR027417">
    <property type="entry name" value="P-loop_NTPase"/>
</dbReference>
<dbReference type="RefSeq" id="WP_091391739.1">
    <property type="nucleotide sequence ID" value="NZ_BKAI01000002.1"/>
</dbReference>
<dbReference type="Pfam" id="PF12476">
    <property type="entry name" value="DUF3696"/>
    <property type="match status" value="1"/>
</dbReference>
<dbReference type="InterPro" id="IPR003959">
    <property type="entry name" value="ATPase_AAA_core"/>
</dbReference>
<dbReference type="PANTHER" id="PTHR43581">
    <property type="entry name" value="ATP/GTP PHOSPHATASE"/>
    <property type="match status" value="1"/>
</dbReference>
<dbReference type="STRING" id="1128970.SAMN04487935_0560"/>
<feature type="domain" description="ATPase AAA-type core" evidence="2">
    <location>
        <begin position="23"/>
        <end position="309"/>
    </location>
</feature>
<reference evidence="3 4" key="1">
    <citation type="submission" date="2016-10" db="EMBL/GenBank/DDBJ databases">
        <authorList>
            <person name="de Groot N.N."/>
        </authorList>
    </citation>
    <scope>NUCLEOTIDE SEQUENCE [LARGE SCALE GENOMIC DNA]</scope>
    <source>
        <strain evidence="3 4">CGMCC 1.10076</strain>
    </source>
</reference>
<sequence>MISKINIQNFKSLENVEIACSNLNILTGLNGMGKSSVIQALLLLRQSFDKGTLTNEGLTLNGDLVEIGVASEALYKFALKEEISFTLSFQDQSSQAWTFIYREEENFTGSDIMPFAADLPIPQKLQLFSIFRYDTFKYLNAERLVKNEYPMSYSQVVRKKTLGKNGEFTAHFLEHFGPDEINTRLMYVGTDVNTLSYQISAWMADISPGIKVKTEKIPGANSIKLRYEFEGNGETTGEITPLNVGYGITYILPVLTALLCSKAGDILIIENPESHIHPKGQSIIGKLLVRTAELGVQIFVETHSDHLINGIRVAIKQDQNPGINTLSFFVRGKEKNKISTTLESPVIDADGRIDYWPEDFFDEWDNNLLELL</sequence>
<dbReference type="SUPFAM" id="SSF52540">
    <property type="entry name" value="P-loop containing nucleoside triphosphate hydrolases"/>
    <property type="match status" value="1"/>
</dbReference>
<dbReference type="PIRSF" id="PIRSF034888">
    <property type="entry name" value="P-loop_UCP034888"/>
    <property type="match status" value="1"/>
</dbReference>
<evidence type="ECO:0000313" key="3">
    <source>
        <dbReference type="EMBL" id="SDJ28688.1"/>
    </source>
</evidence>
<dbReference type="Pfam" id="PF13304">
    <property type="entry name" value="AAA_21"/>
    <property type="match status" value="1"/>
</dbReference>